<dbReference type="Proteomes" id="UP000230233">
    <property type="component" value="Chromosome V"/>
</dbReference>
<reference evidence="3" key="1">
    <citation type="submission" date="2017-10" db="EMBL/GenBank/DDBJ databases">
        <title>Rapid genome shrinkage in a self-fertile nematode reveals novel sperm competition proteins.</title>
        <authorList>
            <person name="Yin D."/>
            <person name="Schwarz E.M."/>
            <person name="Thomas C.G."/>
            <person name="Felde R.L."/>
            <person name="Korf I.F."/>
            <person name="Cutter A.D."/>
            <person name="Schartner C.M."/>
            <person name="Ralston E.J."/>
            <person name="Meyer B.J."/>
            <person name="Haag E.S."/>
        </authorList>
    </citation>
    <scope>NUCLEOTIDE SEQUENCE [LARGE SCALE GENOMIC DNA]</scope>
    <source>
        <strain evidence="3">JU1422</strain>
    </source>
</reference>
<protein>
    <submittedName>
        <fullName evidence="2">Uncharacterized protein</fullName>
    </submittedName>
</protein>
<gene>
    <name evidence="2" type="primary">Cnig_chr_V.g18620</name>
    <name evidence="2" type="ORF">B9Z55_018620</name>
</gene>
<dbReference type="EMBL" id="PDUG01000005">
    <property type="protein sequence ID" value="PIC25847.1"/>
    <property type="molecule type" value="Genomic_DNA"/>
</dbReference>
<organism evidence="2 3">
    <name type="scientific">Caenorhabditis nigoni</name>
    <dbReference type="NCBI Taxonomy" id="1611254"/>
    <lineage>
        <taxon>Eukaryota</taxon>
        <taxon>Metazoa</taxon>
        <taxon>Ecdysozoa</taxon>
        <taxon>Nematoda</taxon>
        <taxon>Chromadorea</taxon>
        <taxon>Rhabditida</taxon>
        <taxon>Rhabditina</taxon>
        <taxon>Rhabditomorpha</taxon>
        <taxon>Rhabditoidea</taxon>
        <taxon>Rhabditidae</taxon>
        <taxon>Peloderinae</taxon>
        <taxon>Caenorhabditis</taxon>
    </lineage>
</organism>
<dbReference type="AlphaFoldDB" id="A0A2G5TF15"/>
<name>A0A2G5TF15_9PELO</name>
<comment type="caution">
    <text evidence="2">The sequence shown here is derived from an EMBL/GenBank/DDBJ whole genome shotgun (WGS) entry which is preliminary data.</text>
</comment>
<accession>A0A2G5TF15</accession>
<evidence type="ECO:0000256" key="1">
    <source>
        <dbReference type="SAM" id="MobiDB-lite"/>
    </source>
</evidence>
<evidence type="ECO:0000313" key="2">
    <source>
        <dbReference type="EMBL" id="PIC25847.1"/>
    </source>
</evidence>
<feature type="compositionally biased region" description="Polar residues" evidence="1">
    <location>
        <begin position="53"/>
        <end position="78"/>
    </location>
</feature>
<feature type="region of interest" description="Disordered" evidence="1">
    <location>
        <begin position="32"/>
        <end position="85"/>
    </location>
</feature>
<feature type="compositionally biased region" description="Polar residues" evidence="1">
    <location>
        <begin position="32"/>
        <end position="45"/>
    </location>
</feature>
<keyword evidence="3" id="KW-1185">Reference proteome</keyword>
<evidence type="ECO:0000313" key="3">
    <source>
        <dbReference type="Proteomes" id="UP000230233"/>
    </source>
</evidence>
<sequence>MTYQPLEVQKACLASQTDQWTTGHFNGLARSQQHSVSMLSPTGEDQASGRDNPVTSQPSRSSTLDVKTVQVKQTGTMRRSTRPKRSVKRVWLRNLLMTVVEIRMNSCQRILSNGYNSCVSRTPEVVVTSLNVTQRTDDG</sequence>
<proteinExistence type="predicted"/>